<dbReference type="GO" id="GO:0004523">
    <property type="term" value="F:RNA-DNA hybrid ribonuclease activity"/>
    <property type="evidence" value="ECO:0007669"/>
    <property type="project" value="InterPro"/>
</dbReference>
<dbReference type="PANTHER" id="PTHR47074">
    <property type="entry name" value="BNAC02G40300D PROTEIN"/>
    <property type="match status" value="1"/>
</dbReference>
<evidence type="ECO:0000313" key="4">
    <source>
        <dbReference type="Proteomes" id="UP000002051"/>
    </source>
</evidence>
<dbReference type="EnsemblPlants" id="KEH33621">
    <property type="protein sequence ID" value="KEH33621"/>
    <property type="gene ID" value="MTR_3g449470"/>
</dbReference>
<dbReference type="PANTHER" id="PTHR47074:SF48">
    <property type="entry name" value="POLYNUCLEOTIDYL TRANSFERASE, RIBONUCLEASE H-LIKE SUPERFAMILY PROTEIN"/>
    <property type="match status" value="1"/>
</dbReference>
<keyword evidence="4" id="KW-1185">Reference proteome</keyword>
<evidence type="ECO:0000313" key="3">
    <source>
        <dbReference type="EnsemblPlants" id="KEH33621"/>
    </source>
</evidence>
<reference evidence="2 4" key="1">
    <citation type="journal article" date="2011" name="Nature">
        <title>The Medicago genome provides insight into the evolution of rhizobial symbioses.</title>
        <authorList>
            <person name="Young N.D."/>
            <person name="Debelle F."/>
            <person name="Oldroyd G.E."/>
            <person name="Geurts R."/>
            <person name="Cannon S.B."/>
            <person name="Udvardi M.K."/>
            <person name="Benedito V.A."/>
            <person name="Mayer K.F."/>
            <person name="Gouzy J."/>
            <person name="Schoof H."/>
            <person name="Van de Peer Y."/>
            <person name="Proost S."/>
            <person name="Cook D.R."/>
            <person name="Meyers B.C."/>
            <person name="Spannagl M."/>
            <person name="Cheung F."/>
            <person name="De Mita S."/>
            <person name="Krishnakumar V."/>
            <person name="Gundlach H."/>
            <person name="Zhou S."/>
            <person name="Mudge J."/>
            <person name="Bharti A.K."/>
            <person name="Murray J.D."/>
            <person name="Naoumkina M.A."/>
            <person name="Rosen B."/>
            <person name="Silverstein K.A."/>
            <person name="Tang H."/>
            <person name="Rombauts S."/>
            <person name="Zhao P.X."/>
            <person name="Zhou P."/>
            <person name="Barbe V."/>
            <person name="Bardou P."/>
            <person name="Bechner M."/>
            <person name="Bellec A."/>
            <person name="Berger A."/>
            <person name="Berges H."/>
            <person name="Bidwell S."/>
            <person name="Bisseling T."/>
            <person name="Choisne N."/>
            <person name="Couloux A."/>
            <person name="Denny R."/>
            <person name="Deshpande S."/>
            <person name="Dai X."/>
            <person name="Doyle J.J."/>
            <person name="Dudez A.M."/>
            <person name="Farmer A.D."/>
            <person name="Fouteau S."/>
            <person name="Franken C."/>
            <person name="Gibelin C."/>
            <person name="Gish J."/>
            <person name="Goldstein S."/>
            <person name="Gonzalez A.J."/>
            <person name="Green P.J."/>
            <person name="Hallab A."/>
            <person name="Hartog M."/>
            <person name="Hua A."/>
            <person name="Humphray S.J."/>
            <person name="Jeong D.H."/>
            <person name="Jing Y."/>
            <person name="Jocker A."/>
            <person name="Kenton S.M."/>
            <person name="Kim D.J."/>
            <person name="Klee K."/>
            <person name="Lai H."/>
            <person name="Lang C."/>
            <person name="Lin S."/>
            <person name="Macmil S.L."/>
            <person name="Magdelenat G."/>
            <person name="Matthews L."/>
            <person name="McCorrison J."/>
            <person name="Monaghan E.L."/>
            <person name="Mun J.H."/>
            <person name="Najar F.Z."/>
            <person name="Nicholson C."/>
            <person name="Noirot C."/>
            <person name="O'Bleness M."/>
            <person name="Paule C.R."/>
            <person name="Poulain J."/>
            <person name="Prion F."/>
            <person name="Qin B."/>
            <person name="Qu C."/>
            <person name="Retzel E.F."/>
            <person name="Riddle C."/>
            <person name="Sallet E."/>
            <person name="Samain S."/>
            <person name="Samson N."/>
            <person name="Sanders I."/>
            <person name="Saurat O."/>
            <person name="Scarpelli C."/>
            <person name="Schiex T."/>
            <person name="Segurens B."/>
            <person name="Severin A.J."/>
            <person name="Sherrier D.J."/>
            <person name="Shi R."/>
            <person name="Sims S."/>
            <person name="Singer S.R."/>
            <person name="Sinharoy S."/>
            <person name="Sterck L."/>
            <person name="Viollet A."/>
            <person name="Wang B.B."/>
            <person name="Wang K."/>
            <person name="Wang M."/>
            <person name="Wang X."/>
            <person name="Warfsmann J."/>
            <person name="Weissenbach J."/>
            <person name="White D.D."/>
            <person name="White J.D."/>
            <person name="Wiley G.B."/>
            <person name="Wincker P."/>
            <person name="Xing Y."/>
            <person name="Yang L."/>
            <person name="Yao Z."/>
            <person name="Ying F."/>
            <person name="Zhai J."/>
            <person name="Zhou L."/>
            <person name="Zuber A."/>
            <person name="Denarie J."/>
            <person name="Dixon R.A."/>
            <person name="May G.D."/>
            <person name="Schwartz D.C."/>
            <person name="Rogers J."/>
            <person name="Quetier F."/>
            <person name="Town C.D."/>
            <person name="Roe B.A."/>
        </authorList>
    </citation>
    <scope>NUCLEOTIDE SEQUENCE [LARGE SCALE GENOMIC DNA]</scope>
    <source>
        <strain evidence="2">A17</strain>
        <strain evidence="3 4">cv. Jemalong A17</strain>
    </source>
</reference>
<dbReference type="STRING" id="3880.A0A072UW21"/>
<accession>A0A072UW21</accession>
<evidence type="ECO:0000313" key="2">
    <source>
        <dbReference type="EMBL" id="KEH33621.1"/>
    </source>
</evidence>
<dbReference type="Pfam" id="PF13456">
    <property type="entry name" value="RVT_3"/>
    <property type="match status" value="1"/>
</dbReference>
<organism evidence="2 4">
    <name type="scientific">Medicago truncatula</name>
    <name type="common">Barrel medic</name>
    <name type="synonym">Medicago tribuloides</name>
    <dbReference type="NCBI Taxonomy" id="3880"/>
    <lineage>
        <taxon>Eukaryota</taxon>
        <taxon>Viridiplantae</taxon>
        <taxon>Streptophyta</taxon>
        <taxon>Embryophyta</taxon>
        <taxon>Tracheophyta</taxon>
        <taxon>Spermatophyta</taxon>
        <taxon>Magnoliopsida</taxon>
        <taxon>eudicotyledons</taxon>
        <taxon>Gunneridae</taxon>
        <taxon>Pentapetalae</taxon>
        <taxon>rosids</taxon>
        <taxon>fabids</taxon>
        <taxon>Fabales</taxon>
        <taxon>Fabaceae</taxon>
        <taxon>Papilionoideae</taxon>
        <taxon>50 kb inversion clade</taxon>
        <taxon>NPAAA clade</taxon>
        <taxon>Hologalegina</taxon>
        <taxon>IRL clade</taxon>
        <taxon>Trifolieae</taxon>
        <taxon>Medicago</taxon>
    </lineage>
</organism>
<dbReference type="InterPro" id="IPR002156">
    <property type="entry name" value="RNaseH_domain"/>
</dbReference>
<dbReference type="GO" id="GO:0003676">
    <property type="term" value="F:nucleic acid binding"/>
    <property type="evidence" value="ECO:0007669"/>
    <property type="project" value="InterPro"/>
</dbReference>
<gene>
    <name evidence="2" type="ordered locus">MTR_3g449470</name>
</gene>
<dbReference type="HOGENOM" id="CLU_1221284_0_0_1"/>
<protein>
    <recommendedName>
        <fullName evidence="1">RNase H type-1 domain-containing protein</fullName>
    </recommendedName>
</protein>
<reference evidence="3" key="3">
    <citation type="submission" date="2015-04" db="UniProtKB">
        <authorList>
            <consortium name="EnsemblPlants"/>
        </authorList>
    </citation>
    <scope>IDENTIFICATION</scope>
    <source>
        <strain evidence="3">cv. Jemalong A17</strain>
    </source>
</reference>
<evidence type="ECO:0000259" key="1">
    <source>
        <dbReference type="Pfam" id="PF13456"/>
    </source>
</evidence>
<name>A0A072UW21_MEDTR</name>
<dbReference type="EMBL" id="CM001219">
    <property type="protein sequence ID" value="KEH33621.1"/>
    <property type="molecule type" value="Genomic_DNA"/>
</dbReference>
<proteinExistence type="predicted"/>
<reference evidence="2 4" key="2">
    <citation type="journal article" date="2014" name="BMC Genomics">
        <title>An improved genome release (version Mt4.0) for the model legume Medicago truncatula.</title>
        <authorList>
            <person name="Tang H."/>
            <person name="Krishnakumar V."/>
            <person name="Bidwell S."/>
            <person name="Rosen B."/>
            <person name="Chan A."/>
            <person name="Zhou S."/>
            <person name="Gentzbittel L."/>
            <person name="Childs K.L."/>
            <person name="Yandell M."/>
            <person name="Gundlach H."/>
            <person name="Mayer K.F."/>
            <person name="Schwartz D.C."/>
            <person name="Town C.D."/>
        </authorList>
    </citation>
    <scope>GENOME REANNOTATION</scope>
    <source>
        <strain evidence="2">A17</strain>
        <strain evidence="3 4">cv. Jemalong A17</strain>
    </source>
</reference>
<feature type="domain" description="RNase H type-1" evidence="1">
    <location>
        <begin position="144"/>
        <end position="221"/>
    </location>
</feature>
<dbReference type="AlphaFoldDB" id="A0A072UW21"/>
<dbReference type="Proteomes" id="UP000002051">
    <property type="component" value="Chromosome 3"/>
</dbReference>
<dbReference type="InterPro" id="IPR052929">
    <property type="entry name" value="RNase_H-like_EbsB-rel"/>
</dbReference>
<sequence>MLFLSRMNSTNEALGVLCSVPDVTQKEWFGSQLGINFHSSGVLHFHDWITNFILKNDEETIIALTALLYSIWHARNQKVFENIDVPGDVVIQRASSSLHSFKMAQVSDSVLPSNAIPSYSLQSARIPNTVKWRKPEKDIIKLNSDVSLAKTDLWGIGVVARNCEGLAMASGTWLRHGIPCATTAEAWGIYQAMVFAGDCGFSKFEFESDNGNLLRCLMDLERKIAVI</sequence>